<feature type="transmembrane region" description="Helical" evidence="1">
    <location>
        <begin position="472"/>
        <end position="495"/>
    </location>
</feature>
<proteinExistence type="predicted"/>
<dbReference type="OrthoDB" id="5652260at2"/>
<dbReference type="eggNOG" id="ENOG5031DPG">
    <property type="taxonomic scope" value="Bacteria"/>
</dbReference>
<protein>
    <recommendedName>
        <fullName evidence="4">Coiled-coil protein</fullName>
    </recommendedName>
</protein>
<sequence>MVSRVKEAQFIDVAFDKRDFFATVTSIDEARMRANDEEHNYDFVGTNIKLIRQEFELYYNLLLENDVNHDIFWFYCYYCCIMLQNYHQAYGQKEEAKKFLKLRIQIRKRCITGEYPKDPKSNDSFIAYLAKAIAAGLVDWLTTPTKISKIKDTVAFANISRIYWFFCRTSITKSFLLARDLDLIDRIGSVFGKKIDVDGIINTLEKPNAVLRVLSVGFFAARFIINGGTILKHVLFPSKQEQALHWYTRLANDFYDLHPEMLNDIVWGTVNFLTNYNELVHIAGPTAGWIVAGFLFFDFCLILWKRHLAKREYEVKRTQLCSDLQYYQDLAERIPNTEGLGAEELNDLLDEKTMLAEHCRLLNEQIKRLDIQWQAKSATYWFNASAALLLMAGFSASMIFSPPIMVLACYMLCTFAVAMYLSDGAYNKYKEKSLLLDNAGFENLNYDKYLAEYKQARNDFYLTMAKNVVMPALLITMIAVCWQAAVAVALLYIGYQLLSSASKHAADNKNPEDIAIELELLSEEKPLKKEMVQMEDSTEYEPGSCVPCF</sequence>
<name>A0A078KSX2_9GAMM</name>
<accession>A0A078KSX2</accession>
<dbReference type="EMBL" id="CCSB01000001">
    <property type="protein sequence ID" value="CDZ76171.1"/>
    <property type="molecule type" value="Genomic_DNA"/>
</dbReference>
<reference evidence="2 3" key="1">
    <citation type="submission" date="2014-06" db="EMBL/GenBank/DDBJ databases">
        <authorList>
            <person name="Urmite Genomes Urmite Genomes"/>
        </authorList>
    </citation>
    <scope>NUCLEOTIDE SEQUENCE [LARGE SCALE GENOMIC DNA]</scope>
</reference>
<evidence type="ECO:0000313" key="2">
    <source>
        <dbReference type="EMBL" id="CDZ76171.1"/>
    </source>
</evidence>
<evidence type="ECO:0000313" key="3">
    <source>
        <dbReference type="Proteomes" id="UP000044071"/>
    </source>
</evidence>
<feature type="transmembrane region" description="Helical" evidence="1">
    <location>
        <begin position="404"/>
        <end position="422"/>
    </location>
</feature>
<gene>
    <name evidence="2" type="ORF">BN59_00437</name>
</gene>
<keyword evidence="1" id="KW-0812">Transmembrane</keyword>
<dbReference type="Proteomes" id="UP000044071">
    <property type="component" value="Unassembled WGS sequence"/>
</dbReference>
<keyword evidence="1" id="KW-0472">Membrane</keyword>
<feature type="transmembrane region" description="Helical" evidence="1">
    <location>
        <begin position="286"/>
        <end position="304"/>
    </location>
</feature>
<dbReference type="RefSeq" id="WP_052403081.1">
    <property type="nucleotide sequence ID" value="NZ_CCVW01000001.1"/>
</dbReference>
<organism evidence="2 3">
    <name type="scientific">Legionella massiliensis</name>
    <dbReference type="NCBI Taxonomy" id="1034943"/>
    <lineage>
        <taxon>Bacteria</taxon>
        <taxon>Pseudomonadati</taxon>
        <taxon>Pseudomonadota</taxon>
        <taxon>Gammaproteobacteria</taxon>
        <taxon>Legionellales</taxon>
        <taxon>Legionellaceae</taxon>
        <taxon>Legionella</taxon>
    </lineage>
</organism>
<evidence type="ECO:0008006" key="4">
    <source>
        <dbReference type="Google" id="ProtNLM"/>
    </source>
</evidence>
<keyword evidence="1" id="KW-1133">Transmembrane helix</keyword>
<evidence type="ECO:0000256" key="1">
    <source>
        <dbReference type="SAM" id="Phobius"/>
    </source>
</evidence>
<feature type="transmembrane region" description="Helical" evidence="1">
    <location>
        <begin position="378"/>
        <end position="398"/>
    </location>
</feature>
<keyword evidence="3" id="KW-1185">Reference proteome</keyword>
<dbReference type="AlphaFoldDB" id="A0A078KSX2"/>